<evidence type="ECO:0000313" key="2">
    <source>
        <dbReference type="EMBL" id="AZQ92579.1"/>
    </source>
</evidence>
<reference evidence="1 3" key="1">
    <citation type="submission" date="2018-12" db="EMBL/GenBank/DDBJ databases">
        <title>Persistence of Moraxella catarrhalis in Chronic Obstructive Pulmonary Disease and Regulation of the Hag/MID Adhesin.</title>
        <authorList>
            <person name="Murphy T."/>
            <person name="Zhao X."/>
            <person name="Vyas G."/>
            <person name="Aluvathingal J."/>
            <person name="Nadendla S."/>
            <person name="Tallon L."/>
            <person name="Tettelin H."/>
        </authorList>
    </citation>
    <scope>NUCLEOTIDE SEQUENCE [LARGE SCALE GENOMIC DNA]</scope>
    <source>
        <strain evidence="1 3">46P58B1</strain>
    </source>
</reference>
<dbReference type="AlphaFoldDB" id="A0A3Q9GC36"/>
<dbReference type="RefSeq" id="WP_120764704.1">
    <property type="nucleotide sequence ID" value="NZ_CP034662.1"/>
</dbReference>
<dbReference type="Pfam" id="PF06356">
    <property type="entry name" value="DUF1064"/>
    <property type="match status" value="1"/>
</dbReference>
<sequence length="113" mass="13172">MKYKNKKVKIDDITFDSKKEANRYLVLKQMQNSGLISDLTLQKPFILVSGTRIAGEPRKRPSVRYIADFVYFDNRVGKTVVEDVKSAITKKDKVYRLKKHLMKTVHNIDILEI</sequence>
<gene>
    <name evidence="2" type="ORF">EJK53_1563</name>
    <name evidence="1" type="ORF">EJK53_1637</name>
</gene>
<evidence type="ECO:0008006" key="4">
    <source>
        <dbReference type="Google" id="ProtNLM"/>
    </source>
</evidence>
<organism evidence="1 3">
    <name type="scientific">Moraxella catarrhalis</name>
    <name type="common">Branhamella catarrhalis</name>
    <dbReference type="NCBI Taxonomy" id="480"/>
    <lineage>
        <taxon>Bacteria</taxon>
        <taxon>Pseudomonadati</taxon>
        <taxon>Pseudomonadota</taxon>
        <taxon>Gammaproteobacteria</taxon>
        <taxon>Moraxellales</taxon>
        <taxon>Moraxellaceae</taxon>
        <taxon>Moraxella</taxon>
    </lineage>
</organism>
<dbReference type="EMBL" id="CP034662">
    <property type="protein sequence ID" value="AZQ92579.1"/>
    <property type="molecule type" value="Genomic_DNA"/>
</dbReference>
<protein>
    <recommendedName>
        <fullName evidence="4">DUF1064 domain-containing protein</fullName>
    </recommendedName>
</protein>
<dbReference type="InterPro" id="IPR009414">
    <property type="entry name" value="DUF1064"/>
</dbReference>
<dbReference type="Proteomes" id="UP000280228">
    <property type="component" value="Chromosome"/>
</dbReference>
<name>A0A3Q9GC36_MORCA</name>
<evidence type="ECO:0000313" key="3">
    <source>
        <dbReference type="Proteomes" id="UP000280228"/>
    </source>
</evidence>
<dbReference type="EMBL" id="CP034662">
    <property type="protein sequence ID" value="AZQ92491.1"/>
    <property type="molecule type" value="Genomic_DNA"/>
</dbReference>
<accession>A0A3Q9GC36</accession>
<evidence type="ECO:0000313" key="1">
    <source>
        <dbReference type="EMBL" id="AZQ92491.1"/>
    </source>
</evidence>
<proteinExistence type="predicted"/>